<reference evidence="9" key="1">
    <citation type="journal article" date="2020" name="Cell">
        <title>Large-Scale Comparative Analyses of Tick Genomes Elucidate Their Genetic Diversity and Vector Capacities.</title>
        <authorList>
            <consortium name="Tick Genome and Microbiome Consortium (TIGMIC)"/>
            <person name="Jia N."/>
            <person name="Wang J."/>
            <person name="Shi W."/>
            <person name="Du L."/>
            <person name="Sun Y."/>
            <person name="Zhan W."/>
            <person name="Jiang J.F."/>
            <person name="Wang Q."/>
            <person name="Zhang B."/>
            <person name="Ji P."/>
            <person name="Bell-Sakyi L."/>
            <person name="Cui X.M."/>
            <person name="Yuan T.T."/>
            <person name="Jiang B.G."/>
            <person name="Yang W.F."/>
            <person name="Lam T.T."/>
            <person name="Chang Q.C."/>
            <person name="Ding S.J."/>
            <person name="Wang X.J."/>
            <person name="Zhu J.G."/>
            <person name="Ruan X.D."/>
            <person name="Zhao L."/>
            <person name="Wei J.T."/>
            <person name="Ye R.Z."/>
            <person name="Que T.C."/>
            <person name="Du C.H."/>
            <person name="Zhou Y.H."/>
            <person name="Cheng J.X."/>
            <person name="Dai P.F."/>
            <person name="Guo W.B."/>
            <person name="Han X.H."/>
            <person name="Huang E.J."/>
            <person name="Li L.F."/>
            <person name="Wei W."/>
            <person name="Gao Y.C."/>
            <person name="Liu J.Z."/>
            <person name="Shao H.Z."/>
            <person name="Wang X."/>
            <person name="Wang C.C."/>
            <person name="Yang T.C."/>
            <person name="Huo Q.B."/>
            <person name="Li W."/>
            <person name="Chen H.Y."/>
            <person name="Chen S.E."/>
            <person name="Zhou L.G."/>
            <person name="Ni X.B."/>
            <person name="Tian J.H."/>
            <person name="Sheng Y."/>
            <person name="Liu T."/>
            <person name="Pan Y.S."/>
            <person name="Xia L.Y."/>
            <person name="Li J."/>
            <person name="Zhao F."/>
            <person name="Cao W.C."/>
        </authorList>
    </citation>
    <scope>NUCLEOTIDE SEQUENCE</scope>
    <source>
        <strain evidence="9">Rmic-2018</strain>
    </source>
</reference>
<dbReference type="Pfam" id="PF00069">
    <property type="entry name" value="Pkinase"/>
    <property type="match status" value="1"/>
</dbReference>
<evidence type="ECO:0000256" key="5">
    <source>
        <dbReference type="ARBA" id="ARBA00022777"/>
    </source>
</evidence>
<keyword evidence="2" id="KW-0723">Serine/threonine-protein kinase</keyword>
<feature type="region of interest" description="Disordered" evidence="7">
    <location>
        <begin position="420"/>
        <end position="471"/>
    </location>
</feature>
<dbReference type="Gene3D" id="3.30.200.20">
    <property type="entry name" value="Phosphorylase Kinase, domain 1"/>
    <property type="match status" value="1"/>
</dbReference>
<proteinExistence type="inferred from homology"/>
<accession>A0A9J6EKP5</accession>
<keyword evidence="6" id="KW-0067">ATP-binding</keyword>
<dbReference type="PROSITE" id="PS50011">
    <property type="entry name" value="PROTEIN_KINASE_DOM"/>
    <property type="match status" value="1"/>
</dbReference>
<feature type="region of interest" description="Disordered" evidence="7">
    <location>
        <begin position="75"/>
        <end position="99"/>
    </location>
</feature>
<dbReference type="EMBL" id="JABSTU010000003">
    <property type="protein sequence ID" value="KAH8034855.1"/>
    <property type="molecule type" value="Genomic_DNA"/>
</dbReference>
<dbReference type="Gene3D" id="1.10.510.10">
    <property type="entry name" value="Transferase(Phosphotransferase) domain 1"/>
    <property type="match status" value="1"/>
</dbReference>
<feature type="domain" description="Protein kinase" evidence="8">
    <location>
        <begin position="84"/>
        <end position="370"/>
    </location>
</feature>
<gene>
    <name evidence="9" type="ORF">HPB51_003142</name>
</gene>
<evidence type="ECO:0000256" key="4">
    <source>
        <dbReference type="ARBA" id="ARBA00022741"/>
    </source>
</evidence>
<dbReference type="AlphaFoldDB" id="A0A9J6EKP5"/>
<dbReference type="GO" id="GO:0004674">
    <property type="term" value="F:protein serine/threonine kinase activity"/>
    <property type="evidence" value="ECO:0007669"/>
    <property type="project" value="UniProtKB-KW"/>
</dbReference>
<comment type="similarity">
    <text evidence="1">Belongs to the protein kinase superfamily. CAMK Ser/Thr protein kinase family.</text>
</comment>
<name>A0A9J6EKP5_RHIMP</name>
<reference evidence="9" key="2">
    <citation type="submission" date="2021-09" db="EMBL/GenBank/DDBJ databases">
        <authorList>
            <person name="Jia N."/>
            <person name="Wang J."/>
            <person name="Shi W."/>
            <person name="Du L."/>
            <person name="Sun Y."/>
            <person name="Zhan W."/>
            <person name="Jiang J."/>
            <person name="Wang Q."/>
            <person name="Zhang B."/>
            <person name="Ji P."/>
            <person name="Sakyi L.B."/>
            <person name="Cui X."/>
            <person name="Yuan T."/>
            <person name="Jiang B."/>
            <person name="Yang W."/>
            <person name="Lam T.T.-Y."/>
            <person name="Chang Q."/>
            <person name="Ding S."/>
            <person name="Wang X."/>
            <person name="Zhu J."/>
            <person name="Ruan X."/>
            <person name="Zhao L."/>
            <person name="Wei J."/>
            <person name="Que T."/>
            <person name="Du C."/>
            <person name="Cheng J."/>
            <person name="Dai P."/>
            <person name="Han X."/>
            <person name="Huang E."/>
            <person name="Gao Y."/>
            <person name="Liu J."/>
            <person name="Shao H."/>
            <person name="Ye R."/>
            <person name="Li L."/>
            <person name="Wei W."/>
            <person name="Wang X."/>
            <person name="Wang C."/>
            <person name="Huo Q."/>
            <person name="Li W."/>
            <person name="Guo W."/>
            <person name="Chen H."/>
            <person name="Chen S."/>
            <person name="Zhou L."/>
            <person name="Zhou L."/>
            <person name="Ni X."/>
            <person name="Tian J."/>
            <person name="Zhou Y."/>
            <person name="Sheng Y."/>
            <person name="Liu T."/>
            <person name="Pan Y."/>
            <person name="Xia L."/>
            <person name="Li J."/>
            <person name="Zhao F."/>
            <person name="Cao W."/>
        </authorList>
    </citation>
    <scope>NUCLEOTIDE SEQUENCE</scope>
    <source>
        <strain evidence="9">Rmic-2018</strain>
        <tissue evidence="9">Larvae</tissue>
    </source>
</reference>
<dbReference type="PANTHER" id="PTHR24349">
    <property type="entry name" value="SERINE/THREONINE-PROTEIN KINASE"/>
    <property type="match status" value="1"/>
</dbReference>
<dbReference type="SMART" id="SM00220">
    <property type="entry name" value="S_TKc"/>
    <property type="match status" value="1"/>
</dbReference>
<keyword evidence="5" id="KW-0418">Kinase</keyword>
<dbReference type="InterPro" id="IPR000719">
    <property type="entry name" value="Prot_kinase_dom"/>
</dbReference>
<evidence type="ECO:0000256" key="2">
    <source>
        <dbReference type="ARBA" id="ARBA00022527"/>
    </source>
</evidence>
<evidence type="ECO:0000256" key="6">
    <source>
        <dbReference type="ARBA" id="ARBA00022840"/>
    </source>
</evidence>
<comment type="caution">
    <text evidence="9">The sequence shown here is derived from an EMBL/GenBank/DDBJ whole genome shotgun (WGS) entry which is preliminary data.</text>
</comment>
<evidence type="ECO:0000313" key="10">
    <source>
        <dbReference type="Proteomes" id="UP000821866"/>
    </source>
</evidence>
<evidence type="ECO:0000256" key="3">
    <source>
        <dbReference type="ARBA" id="ARBA00022679"/>
    </source>
</evidence>
<dbReference type="InterPro" id="IPR008271">
    <property type="entry name" value="Ser/Thr_kinase_AS"/>
</dbReference>
<keyword evidence="3" id="KW-0808">Transferase</keyword>
<dbReference type="GO" id="GO:0005524">
    <property type="term" value="F:ATP binding"/>
    <property type="evidence" value="ECO:0007669"/>
    <property type="project" value="UniProtKB-KW"/>
</dbReference>
<dbReference type="Proteomes" id="UP000821866">
    <property type="component" value="Chromosome 11"/>
</dbReference>
<evidence type="ECO:0000256" key="7">
    <source>
        <dbReference type="SAM" id="MobiDB-lite"/>
    </source>
</evidence>
<feature type="compositionally biased region" description="Basic residues" evidence="7">
    <location>
        <begin position="85"/>
        <end position="95"/>
    </location>
</feature>
<organism evidence="9 10">
    <name type="scientific">Rhipicephalus microplus</name>
    <name type="common">Cattle tick</name>
    <name type="synonym">Boophilus microplus</name>
    <dbReference type="NCBI Taxonomy" id="6941"/>
    <lineage>
        <taxon>Eukaryota</taxon>
        <taxon>Metazoa</taxon>
        <taxon>Ecdysozoa</taxon>
        <taxon>Arthropoda</taxon>
        <taxon>Chelicerata</taxon>
        <taxon>Arachnida</taxon>
        <taxon>Acari</taxon>
        <taxon>Parasitiformes</taxon>
        <taxon>Ixodida</taxon>
        <taxon>Ixodoidea</taxon>
        <taxon>Ixodidae</taxon>
        <taxon>Rhipicephalinae</taxon>
        <taxon>Rhipicephalus</taxon>
        <taxon>Boophilus</taxon>
    </lineage>
</organism>
<keyword evidence="4" id="KW-0547">Nucleotide-binding</keyword>
<feature type="compositionally biased region" description="Low complexity" evidence="7">
    <location>
        <begin position="456"/>
        <end position="471"/>
    </location>
</feature>
<keyword evidence="10" id="KW-1185">Reference proteome</keyword>
<sequence>MCRVRTLQIFDDNGSHFVPSPSLSAPSPEEAYASASLLDVLVTASRTIDLTLNMVQIKDLPSILSVEEGTLCAEEQQQQQQQRQQQRRRKKKKRTGSSLAASNFSDLYSLTGEIIEKGPGHSRARVFREVETFHHCSGHKNIVQLIEFLEDENRFYLVFEKMRGGPLLRHIEQRVQFTEHEASRVVRDIAEALRFLHSKGIAHRDLKPENILCFDTDQIWPVKICDLDLGSGVVLLPGNEATPPTTPELQTPVGSAEFMAPEVVGAFVGEAHTYDKRCDLWSLGVIIYILLCGYPPFYGRCGSSCGWERGEFCQACQDQLFTSIQEGWYDFPDRDWASISDEAKDLISHLLVKDASQRYTAEEVLAHPWVAHGGPSTALHTPSIIRRNNSARDLAAFAESANAVKRLVQHQMAWSMELRCGPPRSLDTPDPSPPTGGFGLSPPGESKLAQRRRAGRSLSLRSSVESISLSG</sequence>
<dbReference type="PROSITE" id="PS00108">
    <property type="entry name" value="PROTEIN_KINASE_ST"/>
    <property type="match status" value="1"/>
</dbReference>
<evidence type="ECO:0000259" key="8">
    <source>
        <dbReference type="PROSITE" id="PS50011"/>
    </source>
</evidence>
<evidence type="ECO:0000256" key="1">
    <source>
        <dbReference type="ARBA" id="ARBA00006692"/>
    </source>
</evidence>
<dbReference type="SUPFAM" id="SSF56112">
    <property type="entry name" value="Protein kinase-like (PK-like)"/>
    <property type="match status" value="1"/>
</dbReference>
<dbReference type="FunFam" id="1.10.510.10:FF:000119">
    <property type="entry name" value="Putative map kinase-interacting serine/threonine-protein kinase 1"/>
    <property type="match status" value="1"/>
</dbReference>
<protein>
    <recommendedName>
        <fullName evidence="8">Protein kinase domain-containing protein</fullName>
    </recommendedName>
</protein>
<dbReference type="InterPro" id="IPR011009">
    <property type="entry name" value="Kinase-like_dom_sf"/>
</dbReference>
<evidence type="ECO:0000313" key="9">
    <source>
        <dbReference type="EMBL" id="KAH8034855.1"/>
    </source>
</evidence>
<dbReference type="VEuPathDB" id="VectorBase:LOC119180780"/>
<dbReference type="InterPro" id="IPR050205">
    <property type="entry name" value="CDPK_Ser/Thr_kinases"/>
</dbReference>